<dbReference type="OrthoDB" id="4256083at2"/>
<evidence type="ECO:0000313" key="2">
    <source>
        <dbReference type="Proteomes" id="UP000295345"/>
    </source>
</evidence>
<dbReference type="EMBL" id="SMKI01000097">
    <property type="protein sequence ID" value="TDC75685.1"/>
    <property type="molecule type" value="Genomic_DNA"/>
</dbReference>
<dbReference type="Proteomes" id="UP000295345">
    <property type="component" value="Unassembled WGS sequence"/>
</dbReference>
<dbReference type="SUPFAM" id="SSF56219">
    <property type="entry name" value="DNase I-like"/>
    <property type="match status" value="1"/>
</dbReference>
<accession>A0A4V2Y398</accession>
<reference evidence="1 2" key="1">
    <citation type="submission" date="2019-03" db="EMBL/GenBank/DDBJ databases">
        <title>Draft genome sequences of novel Actinobacteria.</title>
        <authorList>
            <person name="Sahin N."/>
            <person name="Ay H."/>
            <person name="Saygin H."/>
        </authorList>
    </citation>
    <scope>NUCLEOTIDE SEQUENCE [LARGE SCALE GENOMIC DNA]</scope>
    <source>
        <strain evidence="1 2">DSM 41900</strain>
    </source>
</reference>
<keyword evidence="2" id="KW-1185">Reference proteome</keyword>
<evidence type="ECO:0008006" key="3">
    <source>
        <dbReference type="Google" id="ProtNLM"/>
    </source>
</evidence>
<protein>
    <recommendedName>
        <fullName evidence="3">Endonuclease/exonuclease/phosphatase family protein</fullName>
    </recommendedName>
</protein>
<name>A0A4V2Y398_9ACTN</name>
<dbReference type="AlphaFoldDB" id="A0A4V2Y398"/>
<organism evidence="1 2">
    <name type="scientific">Streptomyces hainanensis</name>
    <dbReference type="NCBI Taxonomy" id="402648"/>
    <lineage>
        <taxon>Bacteria</taxon>
        <taxon>Bacillati</taxon>
        <taxon>Actinomycetota</taxon>
        <taxon>Actinomycetes</taxon>
        <taxon>Kitasatosporales</taxon>
        <taxon>Streptomycetaceae</taxon>
        <taxon>Streptomyces</taxon>
    </lineage>
</organism>
<gene>
    <name evidence="1" type="ORF">E1283_11610</name>
</gene>
<sequence length="322" mass="35265">MSERTTIMERVIRVGTCNFELNGAGDRSRWERMHQRLRGLKLHLSMRQELIGCGTAGRESELWLDSQNALGMRGELGPGLGATALYWDPQTFTPRRNWANDVGTTTTWALPPTVLSLELAGTCVPIICASFHHAYHDPAGREAEAHWLTRLADKTTTLHGGAKITLPFIGSGDTNSYPEPGLVGDVPLPRLDVPPTHDLAIRDAPHRAHRSRLITPGAPRVLDVWPDNILRTAGLQDAARHLATLPGREGDRARFLAPTMDASTTHGPQTRIDRIYLSTALLPAVIDVEVINMRGLSDHHTVVASLDRAVLVSLLADLGIRS</sequence>
<evidence type="ECO:0000313" key="1">
    <source>
        <dbReference type="EMBL" id="TDC75685.1"/>
    </source>
</evidence>
<dbReference type="Gene3D" id="3.60.10.10">
    <property type="entry name" value="Endonuclease/exonuclease/phosphatase"/>
    <property type="match status" value="1"/>
</dbReference>
<comment type="caution">
    <text evidence="1">The sequence shown here is derived from an EMBL/GenBank/DDBJ whole genome shotgun (WGS) entry which is preliminary data.</text>
</comment>
<dbReference type="InterPro" id="IPR036691">
    <property type="entry name" value="Endo/exonu/phosph_ase_sf"/>
</dbReference>
<proteinExistence type="predicted"/>